<organism evidence="2">
    <name type="scientific">Rhizophagus irregularis (strain DAOM 181602 / DAOM 197198 / MUCL 43194)</name>
    <name type="common">Arbuscular mycorrhizal fungus</name>
    <name type="synonym">Glomus intraradices</name>
    <dbReference type="NCBI Taxonomy" id="747089"/>
    <lineage>
        <taxon>Eukaryota</taxon>
        <taxon>Fungi</taxon>
        <taxon>Fungi incertae sedis</taxon>
        <taxon>Mucoromycota</taxon>
        <taxon>Glomeromycotina</taxon>
        <taxon>Glomeromycetes</taxon>
        <taxon>Glomerales</taxon>
        <taxon>Glomeraceae</taxon>
        <taxon>Rhizophagus</taxon>
    </lineage>
</organism>
<feature type="region of interest" description="Disordered" evidence="1">
    <location>
        <begin position="139"/>
        <end position="160"/>
    </location>
</feature>
<protein>
    <submittedName>
        <fullName evidence="2">Uncharacterized protein</fullName>
    </submittedName>
</protein>
<evidence type="ECO:0000256" key="1">
    <source>
        <dbReference type="SAM" id="MobiDB-lite"/>
    </source>
</evidence>
<dbReference type="HOGENOM" id="CLU_1653077_0_0_1"/>
<proteinExistence type="predicted"/>
<reference evidence="2" key="1">
    <citation type="submission" date="2013-07" db="EMBL/GenBank/DDBJ databases">
        <title>The genome of an arbuscular mycorrhizal fungus provides insights into the evolution of the oldest plant symbiosis.</title>
        <authorList>
            <consortium name="DOE Joint Genome Institute"/>
            <person name="Tisserant E."/>
            <person name="Malbreil M."/>
            <person name="Kuo A."/>
            <person name="Kohler A."/>
            <person name="Symeonidi A."/>
            <person name="Balestrini R."/>
            <person name="Charron P."/>
            <person name="Duensing N."/>
            <person name="Frei-dit-Frey N."/>
            <person name="Gianinazzi-Pearson V."/>
            <person name="Gilbert B."/>
            <person name="Handa Y."/>
            <person name="Hijri M."/>
            <person name="Kaul R."/>
            <person name="Kawaguchi M."/>
            <person name="Krajinski F."/>
            <person name="Lammers P."/>
            <person name="Lapierre D."/>
            <person name="Masclaux F.G."/>
            <person name="Murat C."/>
            <person name="Morin E."/>
            <person name="Ndikumana S."/>
            <person name="Pagni M."/>
            <person name="Petitpierre D."/>
            <person name="Requena N."/>
            <person name="Rosikiewicz P."/>
            <person name="Riley R."/>
            <person name="Saito K."/>
            <person name="San Clemente H."/>
            <person name="Shapiro H."/>
            <person name="van Tuinen D."/>
            <person name="Becard G."/>
            <person name="Bonfante P."/>
            <person name="Paszkowski U."/>
            <person name="Shachar-Hill Y."/>
            <person name="Young J.P."/>
            <person name="Sanders I.R."/>
            <person name="Henrissat B."/>
            <person name="Rensing S.A."/>
            <person name="Grigoriev I.V."/>
            <person name="Corradi N."/>
            <person name="Roux C."/>
            <person name="Martin F."/>
        </authorList>
    </citation>
    <scope>NUCLEOTIDE SEQUENCE</scope>
    <source>
        <strain evidence="2">DAOM 197198</strain>
    </source>
</reference>
<dbReference type="AlphaFoldDB" id="U9SLK9"/>
<evidence type="ECO:0000313" key="2">
    <source>
        <dbReference type="EMBL" id="ERZ96774.1"/>
    </source>
</evidence>
<dbReference type="VEuPathDB" id="FungiDB:RhiirFUN_007412"/>
<accession>U9SLK9</accession>
<dbReference type="EMBL" id="KI300151">
    <property type="protein sequence ID" value="ERZ96774.1"/>
    <property type="molecule type" value="Genomic_DNA"/>
</dbReference>
<name>U9SLK9_RHIID</name>
<gene>
    <name evidence="2" type="ORF">GLOINDRAFT_12263</name>
</gene>
<sequence>MSLSLKQSKLQLASSKIEVENLTADLDLKKDTKKYSIAKYSAITIQKVNSEEKEEKDLNYADLDYDLNYAKNTENYQISKVFKHAKNHEEKSSIVGKKHIYVLVELSHRAGKRSKKIRKSRKFDDQEDLMDETEYSLFNNSNSTFTSTSNSNLNPNPNPN</sequence>